<evidence type="ECO:0000313" key="3">
    <source>
        <dbReference type="Proteomes" id="UP000828390"/>
    </source>
</evidence>
<reference evidence="2" key="1">
    <citation type="journal article" date="2019" name="bioRxiv">
        <title>The Genome of the Zebra Mussel, Dreissena polymorpha: A Resource for Invasive Species Research.</title>
        <authorList>
            <person name="McCartney M.A."/>
            <person name="Auch B."/>
            <person name="Kono T."/>
            <person name="Mallez S."/>
            <person name="Zhang Y."/>
            <person name="Obille A."/>
            <person name="Becker A."/>
            <person name="Abrahante J.E."/>
            <person name="Garbe J."/>
            <person name="Badalamenti J.P."/>
            <person name="Herman A."/>
            <person name="Mangelson H."/>
            <person name="Liachko I."/>
            <person name="Sullivan S."/>
            <person name="Sone E.D."/>
            <person name="Koren S."/>
            <person name="Silverstein K.A.T."/>
            <person name="Beckman K.B."/>
            <person name="Gohl D.M."/>
        </authorList>
    </citation>
    <scope>NUCLEOTIDE SEQUENCE</scope>
    <source>
        <strain evidence="2">Duluth1</strain>
        <tissue evidence="2">Whole animal</tissue>
    </source>
</reference>
<reference evidence="2" key="2">
    <citation type="submission" date="2020-11" db="EMBL/GenBank/DDBJ databases">
        <authorList>
            <person name="McCartney M.A."/>
            <person name="Auch B."/>
            <person name="Kono T."/>
            <person name="Mallez S."/>
            <person name="Becker A."/>
            <person name="Gohl D.M."/>
            <person name="Silverstein K.A.T."/>
            <person name="Koren S."/>
            <person name="Bechman K.B."/>
            <person name="Herman A."/>
            <person name="Abrahante J.E."/>
            <person name="Garbe J."/>
        </authorList>
    </citation>
    <scope>NUCLEOTIDE SEQUENCE</scope>
    <source>
        <strain evidence="2">Duluth1</strain>
        <tissue evidence="2">Whole animal</tissue>
    </source>
</reference>
<dbReference type="AlphaFoldDB" id="A0A9D3Y542"/>
<sequence length="85" mass="9777">MEFSGHSENSWKTSTLPMIWLFSPTPNSRCRKDKHGSENLSKTVPHHQQREEQGVKHQHTQQHTHHSPMRGTVGGGQLHLSRQHP</sequence>
<gene>
    <name evidence="2" type="ORF">DPMN_081522</name>
</gene>
<feature type="region of interest" description="Disordered" evidence="1">
    <location>
        <begin position="27"/>
        <end position="85"/>
    </location>
</feature>
<dbReference type="Proteomes" id="UP000828390">
    <property type="component" value="Unassembled WGS sequence"/>
</dbReference>
<evidence type="ECO:0000256" key="1">
    <source>
        <dbReference type="SAM" id="MobiDB-lite"/>
    </source>
</evidence>
<dbReference type="EMBL" id="JAIWYP010000016">
    <property type="protein sequence ID" value="KAH3694083.1"/>
    <property type="molecule type" value="Genomic_DNA"/>
</dbReference>
<organism evidence="2 3">
    <name type="scientific">Dreissena polymorpha</name>
    <name type="common">Zebra mussel</name>
    <name type="synonym">Mytilus polymorpha</name>
    <dbReference type="NCBI Taxonomy" id="45954"/>
    <lineage>
        <taxon>Eukaryota</taxon>
        <taxon>Metazoa</taxon>
        <taxon>Spiralia</taxon>
        <taxon>Lophotrochozoa</taxon>
        <taxon>Mollusca</taxon>
        <taxon>Bivalvia</taxon>
        <taxon>Autobranchia</taxon>
        <taxon>Heteroconchia</taxon>
        <taxon>Euheterodonta</taxon>
        <taxon>Imparidentia</taxon>
        <taxon>Neoheterodontei</taxon>
        <taxon>Myida</taxon>
        <taxon>Dreissenoidea</taxon>
        <taxon>Dreissenidae</taxon>
        <taxon>Dreissena</taxon>
    </lineage>
</organism>
<protein>
    <submittedName>
        <fullName evidence="2">Uncharacterized protein</fullName>
    </submittedName>
</protein>
<accession>A0A9D3Y542</accession>
<comment type="caution">
    <text evidence="2">The sequence shown here is derived from an EMBL/GenBank/DDBJ whole genome shotgun (WGS) entry which is preliminary data.</text>
</comment>
<proteinExistence type="predicted"/>
<name>A0A9D3Y542_DREPO</name>
<evidence type="ECO:0000313" key="2">
    <source>
        <dbReference type="EMBL" id="KAH3694083.1"/>
    </source>
</evidence>
<feature type="compositionally biased region" description="Basic residues" evidence="1">
    <location>
        <begin position="56"/>
        <end position="68"/>
    </location>
</feature>
<keyword evidence="3" id="KW-1185">Reference proteome</keyword>